<feature type="compositionally biased region" description="Low complexity" evidence="1">
    <location>
        <begin position="468"/>
        <end position="477"/>
    </location>
</feature>
<dbReference type="PANTHER" id="PTHR31286">
    <property type="entry name" value="GLYCINE-RICH CELL WALL STRUCTURAL PROTEIN 1.8-LIKE"/>
    <property type="match status" value="1"/>
</dbReference>
<dbReference type="InterPro" id="IPR025558">
    <property type="entry name" value="DUF4283"/>
</dbReference>
<organism evidence="3 4">
    <name type="scientific">Colocasia esculenta</name>
    <name type="common">Wild taro</name>
    <name type="synonym">Arum esculentum</name>
    <dbReference type="NCBI Taxonomy" id="4460"/>
    <lineage>
        <taxon>Eukaryota</taxon>
        <taxon>Viridiplantae</taxon>
        <taxon>Streptophyta</taxon>
        <taxon>Embryophyta</taxon>
        <taxon>Tracheophyta</taxon>
        <taxon>Spermatophyta</taxon>
        <taxon>Magnoliopsida</taxon>
        <taxon>Liliopsida</taxon>
        <taxon>Araceae</taxon>
        <taxon>Aroideae</taxon>
        <taxon>Colocasieae</taxon>
        <taxon>Colocasia</taxon>
    </lineage>
</organism>
<feature type="non-terminal residue" evidence="3">
    <location>
        <position position="491"/>
    </location>
</feature>
<dbReference type="Pfam" id="PF14111">
    <property type="entry name" value="DUF4283"/>
    <property type="match status" value="1"/>
</dbReference>
<dbReference type="EMBL" id="NMUH01013080">
    <property type="protein sequence ID" value="MQM22504.1"/>
    <property type="molecule type" value="Genomic_DNA"/>
</dbReference>
<dbReference type="InterPro" id="IPR040256">
    <property type="entry name" value="At4g02000-like"/>
</dbReference>
<accession>A0A843XRL6</accession>
<proteinExistence type="predicted"/>
<dbReference type="Proteomes" id="UP000652761">
    <property type="component" value="Unassembled WGS sequence"/>
</dbReference>
<feature type="region of interest" description="Disordered" evidence="1">
    <location>
        <begin position="455"/>
        <end position="477"/>
    </location>
</feature>
<name>A0A843XRL6_COLES</name>
<keyword evidence="4" id="KW-1185">Reference proteome</keyword>
<protein>
    <recommendedName>
        <fullName evidence="2">DUF4283 domain-containing protein</fullName>
    </recommendedName>
</protein>
<dbReference type="OrthoDB" id="1002340at2759"/>
<feature type="domain" description="DUF4283" evidence="2">
    <location>
        <begin position="32"/>
        <end position="98"/>
    </location>
</feature>
<evidence type="ECO:0000259" key="2">
    <source>
        <dbReference type="Pfam" id="PF14111"/>
    </source>
</evidence>
<evidence type="ECO:0000256" key="1">
    <source>
        <dbReference type="SAM" id="MobiDB-lite"/>
    </source>
</evidence>
<gene>
    <name evidence="3" type="ORF">Taro_055557</name>
</gene>
<dbReference type="PANTHER" id="PTHR31286:SF180">
    <property type="entry name" value="OS10G0362600 PROTEIN"/>
    <property type="match status" value="1"/>
</dbReference>
<evidence type="ECO:0000313" key="4">
    <source>
        <dbReference type="Proteomes" id="UP000652761"/>
    </source>
</evidence>
<dbReference type="AlphaFoldDB" id="A0A843XRL6"/>
<comment type="caution">
    <text evidence="3">The sequence shown here is derived from an EMBL/GenBank/DDBJ whole genome shotgun (WGS) entry which is preliminary data.</text>
</comment>
<sequence length="491" mass="52105">LDLPVHPPAFTDSGEPAAFFSLEEIHGSCAPLEFALVARTPQGRPAFQDIRNHLSQRFNFKKDFMISALDSRHLLLRFQVEEDYLALLLRESLYVQGIPANFYQDSLLRSIAGNIGHVLKVDSSSLNMSNTTAAKVCVEFDVTKSHPKRIWIGWPGGGGWQPISFCNMPLFCSSCLRLGHDAHSCKMKTSGGAPSAKTLPVDPPAAILKDKPPVLHSTARADAGVHAPKTNLIWRPVRREISIVGAPVPASASGHEGSPTTKLAPPVIVDRPGTAGVSPSTAVPAVGDMLPSVVPDIPLVDPNISLTGSLPPEILHAEPSNDDLAAVVLVSLPANASDVPANPPANVSGVPANKPFLADPGIYPPGITDGDCGDVGESSNCKDPPDLEGVQSASATRIFSANLSPTHGEGSDAPPIIHLNKTRKKMMQNVVNDDRVYVLALKKEKTRVTRLGFHSGRAGKGTAVGEESSLSYSDSWSSLPTAAIKTSEKQM</sequence>
<evidence type="ECO:0000313" key="3">
    <source>
        <dbReference type="EMBL" id="MQM22504.1"/>
    </source>
</evidence>
<reference evidence="3" key="1">
    <citation type="submission" date="2017-07" db="EMBL/GenBank/DDBJ databases">
        <title>Taro Niue Genome Assembly and Annotation.</title>
        <authorList>
            <person name="Atibalentja N."/>
            <person name="Keating K."/>
            <person name="Fields C.J."/>
        </authorList>
    </citation>
    <scope>NUCLEOTIDE SEQUENCE</scope>
    <source>
        <strain evidence="3">Niue_2</strain>
        <tissue evidence="3">Leaf</tissue>
    </source>
</reference>